<dbReference type="OrthoDB" id="9971759at2"/>
<evidence type="ECO:0000313" key="3">
    <source>
        <dbReference type="Proteomes" id="UP000320239"/>
    </source>
</evidence>
<reference evidence="2 3" key="1">
    <citation type="submission" date="2019-06" db="EMBL/GenBank/DDBJ databases">
        <title>Sequencing the genomes of 1000 actinobacteria strains.</title>
        <authorList>
            <person name="Klenk H.-P."/>
        </authorList>
    </citation>
    <scope>NUCLEOTIDE SEQUENCE [LARGE SCALE GENOMIC DNA]</scope>
    <source>
        <strain evidence="2 3">DSM 43866</strain>
    </source>
</reference>
<keyword evidence="3" id="KW-1185">Reference proteome</keyword>
<dbReference type="AlphaFoldDB" id="A0A561WLK3"/>
<dbReference type="EMBL" id="VIWY01000002">
    <property type="protein sequence ID" value="TWG24747.1"/>
    <property type="molecule type" value="Genomic_DNA"/>
</dbReference>
<name>A0A561WLK3_ACTTI</name>
<sequence>MPDSHNFHIGAVSGGQNNFGGHDNVFNQQNNGLDAAGVTRLLSRVRTNLGDFPDPEAAGRSLAEVEAAAPEELARPGRARAALEELLRYARPGTEALTALTALVTAIGGVTG</sequence>
<organism evidence="2 3">
    <name type="scientific">Actinoplanes teichomyceticus</name>
    <dbReference type="NCBI Taxonomy" id="1867"/>
    <lineage>
        <taxon>Bacteria</taxon>
        <taxon>Bacillati</taxon>
        <taxon>Actinomycetota</taxon>
        <taxon>Actinomycetes</taxon>
        <taxon>Micromonosporales</taxon>
        <taxon>Micromonosporaceae</taxon>
        <taxon>Actinoplanes</taxon>
    </lineage>
</organism>
<feature type="region of interest" description="Disordered" evidence="1">
    <location>
        <begin position="1"/>
        <end position="26"/>
    </location>
</feature>
<dbReference type="RefSeq" id="WP_122977810.1">
    <property type="nucleotide sequence ID" value="NZ_BOMX01000109.1"/>
</dbReference>
<comment type="caution">
    <text evidence="2">The sequence shown here is derived from an EMBL/GenBank/DDBJ whole genome shotgun (WGS) entry which is preliminary data.</text>
</comment>
<evidence type="ECO:0000256" key="1">
    <source>
        <dbReference type="SAM" id="MobiDB-lite"/>
    </source>
</evidence>
<proteinExistence type="predicted"/>
<accession>A0A561WLK3</accession>
<protein>
    <submittedName>
        <fullName evidence="2">Uncharacterized protein</fullName>
    </submittedName>
</protein>
<evidence type="ECO:0000313" key="2">
    <source>
        <dbReference type="EMBL" id="TWG24747.1"/>
    </source>
</evidence>
<dbReference type="Proteomes" id="UP000320239">
    <property type="component" value="Unassembled WGS sequence"/>
</dbReference>
<gene>
    <name evidence="2" type="ORF">FHX34_1021307</name>
</gene>